<dbReference type="PRINTS" id="PR01100">
    <property type="entry name" value="SHIKIMTKNASE"/>
</dbReference>
<dbReference type="AlphaFoldDB" id="A0A068QPD7"/>
<dbReference type="CDD" id="cd00464">
    <property type="entry name" value="SK"/>
    <property type="match status" value="1"/>
</dbReference>
<feature type="binding site" evidence="11">
    <location>
        <position position="79"/>
    </location>
    <ligand>
        <name>substrate</name>
    </ligand>
</feature>
<dbReference type="EC" id="2.7.1.71" evidence="11"/>
<accession>A0A068QPD7</accession>
<dbReference type="InterPro" id="IPR031322">
    <property type="entry name" value="Shikimate/glucono_kinase"/>
</dbReference>
<comment type="pathway">
    <text evidence="1 11">Metabolic intermediate biosynthesis; chorismate biosynthesis; chorismate from D-erythrose 4-phosphate and phosphoenolpyruvate: step 5/7.</text>
</comment>
<dbReference type="HAMAP" id="MF_00109">
    <property type="entry name" value="Shikimate_kinase"/>
    <property type="match status" value="1"/>
</dbReference>
<dbReference type="PANTHER" id="PTHR21087">
    <property type="entry name" value="SHIKIMATE KINASE"/>
    <property type="match status" value="1"/>
</dbReference>
<dbReference type="PANTHER" id="PTHR21087:SF21">
    <property type="entry name" value="SHIKIMATE KINASE 2"/>
    <property type="match status" value="1"/>
</dbReference>
<evidence type="ECO:0000256" key="4">
    <source>
        <dbReference type="ARBA" id="ARBA00022679"/>
    </source>
</evidence>
<evidence type="ECO:0000313" key="14">
    <source>
        <dbReference type="Proteomes" id="UP000032721"/>
    </source>
</evidence>
<keyword evidence="7 11" id="KW-0067">ATP-binding</keyword>
<comment type="subunit">
    <text evidence="11">Monomer.</text>
</comment>
<keyword evidence="4 11" id="KW-0808">Transferase</keyword>
<dbReference type="Gene3D" id="3.40.50.300">
    <property type="entry name" value="P-loop containing nucleotide triphosphate hydrolases"/>
    <property type="match status" value="1"/>
</dbReference>
<dbReference type="SUPFAM" id="SSF52540">
    <property type="entry name" value="P-loop containing nucleoside triphosphate hydrolases"/>
    <property type="match status" value="1"/>
</dbReference>
<evidence type="ECO:0000256" key="6">
    <source>
        <dbReference type="ARBA" id="ARBA00022777"/>
    </source>
</evidence>
<evidence type="ECO:0000256" key="9">
    <source>
        <dbReference type="ARBA" id="ARBA00023141"/>
    </source>
</evidence>
<feature type="binding site" evidence="11">
    <location>
        <position position="139"/>
    </location>
    <ligand>
        <name>substrate</name>
    </ligand>
</feature>
<dbReference type="GO" id="GO:0009423">
    <property type="term" value="P:chorismate biosynthetic process"/>
    <property type="evidence" value="ECO:0007669"/>
    <property type="project" value="UniProtKB-UniRule"/>
</dbReference>
<dbReference type="GO" id="GO:0000287">
    <property type="term" value="F:magnesium ion binding"/>
    <property type="evidence" value="ECO:0007669"/>
    <property type="project" value="UniProtKB-UniRule"/>
</dbReference>
<evidence type="ECO:0000256" key="11">
    <source>
        <dbReference type="HAMAP-Rule" id="MF_00109"/>
    </source>
</evidence>
<gene>
    <name evidence="12" type="primary">aroL</name>
    <name evidence="11" type="synonym">aroK</name>
    <name evidence="13" type="ORF">LY16_00302</name>
    <name evidence="12" type="ORF">XDD1_1194</name>
</gene>
<dbReference type="STRING" id="351671.XDD1_1194"/>
<dbReference type="GO" id="GO:0009073">
    <property type="term" value="P:aromatic amino acid family biosynthetic process"/>
    <property type="evidence" value="ECO:0007669"/>
    <property type="project" value="UniProtKB-KW"/>
</dbReference>
<keyword evidence="8 11" id="KW-0460">Magnesium</keyword>
<keyword evidence="11" id="KW-0479">Metal-binding</keyword>
<reference evidence="12 14" key="1">
    <citation type="submission" date="2013-07" db="EMBL/GenBank/DDBJ databases">
        <authorList>
            <person name="Genoscope - CEA"/>
        </authorList>
    </citation>
    <scope>NUCLEOTIDE SEQUENCE [LARGE SCALE GENOMIC DNA]</scope>
    <source>
        <strain evidence="12">FRM16</strain>
        <strain evidence="14">FRM16 / DSM 17909</strain>
    </source>
</reference>
<reference evidence="13 15" key="2">
    <citation type="submission" date="2019-07" db="EMBL/GenBank/DDBJ databases">
        <title>Genomic Encyclopedia of Type Strains, Phase I: the one thousand microbial genomes (KMG-I) project.</title>
        <authorList>
            <person name="Kyrpides N."/>
        </authorList>
    </citation>
    <scope>NUCLEOTIDE SEQUENCE [LARGE SCALE GENOMIC DNA]</scope>
    <source>
        <strain evidence="13 15">DSM 17909</strain>
    </source>
</reference>
<evidence type="ECO:0000256" key="8">
    <source>
        <dbReference type="ARBA" id="ARBA00022842"/>
    </source>
</evidence>
<comment type="caution">
    <text evidence="11">Lacks conserved residue(s) required for the propagation of feature annotation.</text>
</comment>
<dbReference type="PROSITE" id="PS01128">
    <property type="entry name" value="SHIKIMATE_KINASE"/>
    <property type="match status" value="1"/>
</dbReference>
<comment type="cofactor">
    <cofactor evidence="11">
        <name>Mg(2+)</name>
        <dbReference type="ChEBI" id="CHEBI:18420"/>
    </cofactor>
    <text evidence="11">Binds 1 Mg(2+) ion per subunit.</text>
</comment>
<name>A0A068QPD7_9GAMM</name>
<dbReference type="InterPro" id="IPR000623">
    <property type="entry name" value="Shikimate_kinase/TSH1"/>
</dbReference>
<keyword evidence="15" id="KW-1185">Reference proteome</keyword>
<organism evidence="12 14">
    <name type="scientific">Xenorhabdus doucetiae</name>
    <dbReference type="NCBI Taxonomy" id="351671"/>
    <lineage>
        <taxon>Bacteria</taxon>
        <taxon>Pseudomonadati</taxon>
        <taxon>Pseudomonadota</taxon>
        <taxon>Gammaproteobacteria</taxon>
        <taxon>Enterobacterales</taxon>
        <taxon>Morganellaceae</taxon>
        <taxon>Xenorhabdus</taxon>
    </lineage>
</organism>
<dbReference type="RefSeq" id="WP_045969424.1">
    <property type="nucleotide sequence ID" value="NZ_CAWMED010000001.1"/>
</dbReference>
<keyword evidence="2 11" id="KW-0963">Cytoplasm</keyword>
<keyword evidence="5 11" id="KW-0547">Nucleotide-binding</keyword>
<feature type="binding site" evidence="11">
    <location>
        <position position="34"/>
    </location>
    <ligand>
        <name>substrate</name>
    </ligand>
</feature>
<evidence type="ECO:0000256" key="10">
    <source>
        <dbReference type="ARBA" id="ARBA00048567"/>
    </source>
</evidence>
<dbReference type="NCBIfam" id="NF002988">
    <property type="entry name" value="PRK03731.1"/>
    <property type="match status" value="1"/>
</dbReference>
<evidence type="ECO:0000313" key="15">
    <source>
        <dbReference type="Proteomes" id="UP000324170"/>
    </source>
</evidence>
<dbReference type="GO" id="GO:0005829">
    <property type="term" value="C:cytosol"/>
    <property type="evidence" value="ECO:0007669"/>
    <property type="project" value="TreeGrafter"/>
</dbReference>
<dbReference type="GO" id="GO:0005524">
    <property type="term" value="F:ATP binding"/>
    <property type="evidence" value="ECO:0007669"/>
    <property type="project" value="UniProtKB-UniRule"/>
</dbReference>
<dbReference type="Pfam" id="PF01202">
    <property type="entry name" value="SKI"/>
    <property type="match status" value="1"/>
</dbReference>
<evidence type="ECO:0000313" key="12">
    <source>
        <dbReference type="EMBL" id="CDG16897.1"/>
    </source>
</evidence>
<comment type="catalytic activity">
    <reaction evidence="10 11">
        <text>shikimate + ATP = 3-phosphoshikimate + ADP + H(+)</text>
        <dbReference type="Rhea" id="RHEA:13121"/>
        <dbReference type="ChEBI" id="CHEBI:15378"/>
        <dbReference type="ChEBI" id="CHEBI:30616"/>
        <dbReference type="ChEBI" id="CHEBI:36208"/>
        <dbReference type="ChEBI" id="CHEBI:145989"/>
        <dbReference type="ChEBI" id="CHEBI:456216"/>
        <dbReference type="EC" id="2.7.1.71"/>
    </reaction>
</comment>
<dbReference type="HOGENOM" id="CLU_057607_4_3_6"/>
<evidence type="ECO:0000256" key="3">
    <source>
        <dbReference type="ARBA" id="ARBA00022605"/>
    </source>
</evidence>
<dbReference type="InterPro" id="IPR027417">
    <property type="entry name" value="P-loop_NTPase"/>
</dbReference>
<keyword evidence="9 11" id="KW-0057">Aromatic amino acid biosynthesis</keyword>
<evidence type="ECO:0000256" key="7">
    <source>
        <dbReference type="ARBA" id="ARBA00022840"/>
    </source>
</evidence>
<comment type="similarity">
    <text evidence="11">Belongs to the shikimate kinase family.</text>
</comment>
<keyword evidence="3 11" id="KW-0028">Amino-acid biosynthesis</keyword>
<feature type="binding site" evidence="11">
    <location>
        <begin position="12"/>
        <end position="17"/>
    </location>
    <ligand>
        <name>ATP</name>
        <dbReference type="ChEBI" id="CHEBI:30616"/>
    </ligand>
</feature>
<dbReference type="EMBL" id="VNHN01000003">
    <property type="protein sequence ID" value="TYP16447.1"/>
    <property type="molecule type" value="Genomic_DNA"/>
</dbReference>
<protein>
    <recommendedName>
        <fullName evidence="11">Shikimate kinase 1</fullName>
        <shortName evidence="11">SK 1</shortName>
        <ecNumber evidence="11">2.7.1.71</ecNumber>
    </recommendedName>
</protein>
<evidence type="ECO:0000256" key="1">
    <source>
        <dbReference type="ARBA" id="ARBA00004842"/>
    </source>
</evidence>
<dbReference type="UniPathway" id="UPA00053">
    <property type="reaction ID" value="UER00088"/>
</dbReference>
<dbReference type="KEGG" id="xdo:XDD1_1194"/>
<keyword evidence="6 11" id="KW-0418">Kinase</keyword>
<dbReference type="Proteomes" id="UP000032721">
    <property type="component" value="Chromosome"/>
</dbReference>
<evidence type="ECO:0000256" key="2">
    <source>
        <dbReference type="ARBA" id="ARBA00022490"/>
    </source>
</evidence>
<evidence type="ECO:0000313" key="13">
    <source>
        <dbReference type="EMBL" id="TYP16447.1"/>
    </source>
</evidence>
<comment type="function">
    <text evidence="11">Catalyzes the specific phosphorylation of the 3-hydroxyl group of shikimic acid using ATP as a cosubstrate.</text>
</comment>
<dbReference type="GO" id="GO:0008652">
    <property type="term" value="P:amino acid biosynthetic process"/>
    <property type="evidence" value="ECO:0007669"/>
    <property type="project" value="UniProtKB-KW"/>
</dbReference>
<feature type="binding site" evidence="11">
    <location>
        <position position="16"/>
    </location>
    <ligand>
        <name>Mg(2+)</name>
        <dbReference type="ChEBI" id="CHEBI:18420"/>
    </ligand>
</feature>
<proteinExistence type="inferred from homology"/>
<feature type="binding site" evidence="11">
    <location>
        <position position="120"/>
    </location>
    <ligand>
        <name>ATP</name>
        <dbReference type="ChEBI" id="CHEBI:30616"/>
    </ligand>
</feature>
<sequence>MKQTLFIVGARGAGKTTIGKLLSEALSYKFVDTDESIQAISKMTIADLVEQHGWEHFRTLESQTLQAVSQSEHVISTGGGMILSLENRQYMRQNGVVIYLQASAEVLSQRLSLNPENSQRPSLTGKSIIEEMEGILVEREPLYRECANFIVNANLATEDIVSRVKSYILGQKNKLI</sequence>
<evidence type="ECO:0000256" key="5">
    <source>
        <dbReference type="ARBA" id="ARBA00022741"/>
    </source>
</evidence>
<dbReference type="OrthoDB" id="9800332at2"/>
<comment type="subcellular location">
    <subcellularLocation>
        <location evidence="11">Cytoplasm</location>
    </subcellularLocation>
</comment>
<dbReference type="EMBL" id="FO704550">
    <property type="protein sequence ID" value="CDG16897.1"/>
    <property type="molecule type" value="Genomic_DNA"/>
</dbReference>
<feature type="binding site" evidence="11">
    <location>
        <position position="58"/>
    </location>
    <ligand>
        <name>substrate</name>
    </ligand>
</feature>
<dbReference type="Proteomes" id="UP000324170">
    <property type="component" value="Unassembled WGS sequence"/>
</dbReference>
<dbReference type="InterPro" id="IPR023000">
    <property type="entry name" value="Shikimate_kinase_CS"/>
</dbReference>
<dbReference type="GO" id="GO:0004765">
    <property type="term" value="F:shikimate kinase activity"/>
    <property type="evidence" value="ECO:0007669"/>
    <property type="project" value="UniProtKB-UniRule"/>
</dbReference>